<evidence type="ECO:0000256" key="6">
    <source>
        <dbReference type="ARBA" id="ARBA00022989"/>
    </source>
</evidence>
<accession>A0ABT3DEP2</accession>
<proteinExistence type="inferred from homology"/>
<name>A0ABT3DEP2_9BACI</name>
<feature type="transmembrane region" description="Helical" evidence="8">
    <location>
        <begin position="183"/>
        <end position="201"/>
    </location>
</feature>
<dbReference type="PANTHER" id="PTHR34975">
    <property type="entry name" value="SPORE GERMINATION PROTEIN A2"/>
    <property type="match status" value="1"/>
</dbReference>
<feature type="transmembrane region" description="Helical" evidence="8">
    <location>
        <begin position="9"/>
        <end position="28"/>
    </location>
</feature>
<feature type="transmembrane region" description="Helical" evidence="8">
    <location>
        <begin position="336"/>
        <end position="354"/>
    </location>
</feature>
<feature type="transmembrane region" description="Helical" evidence="8">
    <location>
        <begin position="72"/>
        <end position="94"/>
    </location>
</feature>
<feature type="transmembrane region" description="Helical" evidence="8">
    <location>
        <begin position="302"/>
        <end position="324"/>
    </location>
</feature>
<feature type="transmembrane region" description="Helical" evidence="8">
    <location>
        <begin position="266"/>
        <end position="295"/>
    </location>
</feature>
<gene>
    <name evidence="9" type="ORF">OIH86_07755</name>
</gene>
<keyword evidence="7 8" id="KW-0472">Membrane</keyword>
<dbReference type="Pfam" id="PF03845">
    <property type="entry name" value="Spore_permease"/>
    <property type="match status" value="1"/>
</dbReference>
<evidence type="ECO:0000313" key="10">
    <source>
        <dbReference type="Proteomes" id="UP001526147"/>
    </source>
</evidence>
<sequence length="362" mass="41135">MEQISKSQLFSLMLLYEVGSTTLFALGIGAKQDAWIVIVIATVISLGLVWIFTELQNHFPNQNLVEILQSLLGKWLSVPIILLYALYFFSSASFNFYEFGEIIRTTFLVNTPQLVILGVFMFTTIYMITLGFEVIARTGEILMPVLIIFLMTTYFLASISGTLDLQEILPILENGIKPVLKEVLPVINFPFGESVVFLMYWHFINKKESVRKIALLVVCITGGILILTNLMIITMLGPELAAKAEIPLLRVLFDINIADIITNLDIIGVIVIFIGGFFKTVLNFYAAVLTVTTLFKFTNKKWMTIIMGLALIVYSIIYFENISFHRWVGFEFNSTYIHGIFSFMPIFIVLLSWLKHKTKNLK</sequence>
<evidence type="ECO:0000256" key="3">
    <source>
        <dbReference type="ARBA" id="ARBA00022448"/>
    </source>
</evidence>
<keyword evidence="4" id="KW-0309">Germination</keyword>
<feature type="transmembrane region" description="Helical" evidence="8">
    <location>
        <begin position="213"/>
        <end position="236"/>
    </location>
</feature>
<evidence type="ECO:0000256" key="2">
    <source>
        <dbReference type="ARBA" id="ARBA00007998"/>
    </source>
</evidence>
<evidence type="ECO:0000256" key="4">
    <source>
        <dbReference type="ARBA" id="ARBA00022544"/>
    </source>
</evidence>
<keyword evidence="10" id="KW-1185">Reference proteome</keyword>
<comment type="caution">
    <text evidence="9">The sequence shown here is derived from an EMBL/GenBank/DDBJ whole genome shotgun (WGS) entry which is preliminary data.</text>
</comment>
<dbReference type="InterPro" id="IPR004761">
    <property type="entry name" value="Spore_GerAB"/>
</dbReference>
<dbReference type="RefSeq" id="WP_264142311.1">
    <property type="nucleotide sequence ID" value="NZ_JAOYEY010000032.1"/>
</dbReference>
<dbReference type="NCBIfam" id="TIGR00912">
    <property type="entry name" value="2A0309"/>
    <property type="match status" value="1"/>
</dbReference>
<comment type="similarity">
    <text evidence="2">Belongs to the amino acid-polyamine-organocation (APC) superfamily. Spore germination protein (SGP) (TC 2.A.3.9) family.</text>
</comment>
<evidence type="ECO:0000313" key="9">
    <source>
        <dbReference type="EMBL" id="MCV9885545.1"/>
    </source>
</evidence>
<evidence type="ECO:0000256" key="8">
    <source>
        <dbReference type="SAM" id="Phobius"/>
    </source>
</evidence>
<feature type="transmembrane region" description="Helical" evidence="8">
    <location>
        <begin position="142"/>
        <end position="163"/>
    </location>
</feature>
<organism evidence="9 10">
    <name type="scientific">Metabacillus halosaccharovorans</name>
    <dbReference type="NCBI Taxonomy" id="930124"/>
    <lineage>
        <taxon>Bacteria</taxon>
        <taxon>Bacillati</taxon>
        <taxon>Bacillota</taxon>
        <taxon>Bacilli</taxon>
        <taxon>Bacillales</taxon>
        <taxon>Bacillaceae</taxon>
        <taxon>Metabacillus</taxon>
    </lineage>
</organism>
<dbReference type="Proteomes" id="UP001526147">
    <property type="component" value="Unassembled WGS sequence"/>
</dbReference>
<reference evidence="9 10" key="1">
    <citation type="submission" date="2022-10" db="EMBL/GenBank/DDBJ databases">
        <title>Draft genome assembly of moderately radiation resistant bacterium Metabacillus halosaccharovorans.</title>
        <authorList>
            <person name="Pal S."/>
            <person name="Gopinathan A."/>
        </authorList>
    </citation>
    <scope>NUCLEOTIDE SEQUENCE [LARGE SCALE GENOMIC DNA]</scope>
    <source>
        <strain evidence="9 10">VITHBRA001</strain>
    </source>
</reference>
<dbReference type="EMBL" id="JAOYEY010000032">
    <property type="protein sequence ID" value="MCV9885545.1"/>
    <property type="molecule type" value="Genomic_DNA"/>
</dbReference>
<evidence type="ECO:0000256" key="1">
    <source>
        <dbReference type="ARBA" id="ARBA00004141"/>
    </source>
</evidence>
<protein>
    <submittedName>
        <fullName evidence="9">Spore germination protein</fullName>
    </submittedName>
</protein>
<feature type="transmembrane region" description="Helical" evidence="8">
    <location>
        <begin position="114"/>
        <end position="135"/>
    </location>
</feature>
<evidence type="ECO:0000256" key="5">
    <source>
        <dbReference type="ARBA" id="ARBA00022692"/>
    </source>
</evidence>
<comment type="subcellular location">
    <subcellularLocation>
        <location evidence="1">Membrane</location>
        <topology evidence="1">Multi-pass membrane protein</topology>
    </subcellularLocation>
</comment>
<keyword evidence="3" id="KW-0813">Transport</keyword>
<evidence type="ECO:0000256" key="7">
    <source>
        <dbReference type="ARBA" id="ARBA00023136"/>
    </source>
</evidence>
<keyword evidence="6 8" id="KW-1133">Transmembrane helix</keyword>
<keyword evidence="5 8" id="KW-0812">Transmembrane</keyword>
<feature type="transmembrane region" description="Helical" evidence="8">
    <location>
        <begin position="34"/>
        <end position="52"/>
    </location>
</feature>
<dbReference type="PANTHER" id="PTHR34975:SF2">
    <property type="entry name" value="SPORE GERMINATION PROTEIN A2"/>
    <property type="match status" value="1"/>
</dbReference>